<keyword evidence="2" id="KW-1185">Reference proteome</keyword>
<dbReference type="EMBL" id="SWLB01000017">
    <property type="protein sequence ID" value="KAF3327079.1"/>
    <property type="molecule type" value="Genomic_DNA"/>
</dbReference>
<sequence>MAKALESLWWDPFVDLFEELDRAPLSDDLPDNLVEKIKRNHTWFVESISGFKPPNEASKKLLESKELLLGPHLSVKAELRETALKVSQLADLDEVQSYILVDRSVGRTANVEYKELVHSVVLRYYLERQCLLKCIRRIFVHVLYCIDAMGGEAMALIKADLQNKLISLVQDLLASAFSVKTDMEFTILWVEEMLIEANLIFDILFLSFYDNFSPCTLDQWKSLSNLFRGMLGGPYDASKMAVSVEAMTSFYHLKAQLLFILIEALDLENLIRKVHDEVPFSEASCGFSLADIQEIDAEVSNFSEELEKESGPLILAWAVHLCLVSSLLERGTDTLMDLDHISYVRQAFGRAPFDYLLEIIGSNSFKESDGPISGFLSIVRTLISAFIASYELSESMSDGYVSSILSILCHIYRGEESLCMQFWDKDSYVDGPIRSVLYMLEKEYPFQKLDFIRFLSAVCEGAWPAQCVYNYLEKMRGITTLYQMPSGTGDARNKDMVRLRSPIGVPGVESIVIPSGTRGFFLRAVDESLVLVHWEFPHSGVFLLLLNLAQGLHLNRHEESSHIMDLIYRMVSANKAICFSLLSTDSLLISSKAEAYNLASQLENDFRIDIVKLVCTSVLNLVQQGGNIGIVANSFGILAEMLKCMPSRVLDAALSSNIFSTEITGHPNGSWILSTGLVRLFFAACEESDGDCSSLTISVLDFISQLVEKGLTEYRIIAPLIMFSLQYMLVNHINWKYKKHSLWRTTLKVFELMKCCFRVLPSSHSLGRMVRDILLFDSAALNVIWRIMILSTEALDPQMSYLGHSSELQDIEVVPLVLVSALDVIHHILNELPEETFSSLPPLFSLLLSPATKPMPFSSLAISLFSFSNNPVIQIASGRMLSSLCVVASKFQSQLFEYANLVFDATQIKKIKTSICEALNEGVAQDDSSKVVLDFLTNVASYQPALFSSLALESEPLEIKPKENETIKRGSKVVDMLLKFLDRSKYLINGKPHLLSSILGLLKALWDGGTQYIEILDILKTSTNFWENLLSCLSPSCDKSPLPDENSNKDGSCELSSRFSCQSAVLEIMANELFLEERILQGEKSEKSSDQSIKNVLRKFFSSHDTEELVKHYTACGYNIELLHRAKAAVSLCIVHLVEKISGGYTGSLSVSLVKRIEEIAHSLSDHPTFSEVLTREGNRTAAFSKIADYLQGKLKGHDIPSGPFLDLCTCLLDANLFRCKTVRKDSNDACIYDVSQSAGELGFDLWTHLSDWKGLVDIAEDMFVFMHNVNSLVLVEGSRLRALRAFIMALTVYKENGGGSVSEAFVMLGIKCVCKSIQATLDSIISTTIINAEEESYMFGLLSTQTEFLLTLVKIGKVHLHAIPILTKVVISGIKVLADIRSPGPALNKTIEPFLMLQLDLLGTSTDRDDASEATLTELASISGLLYPLCKYSKNPELSNLALVCMDLIMKRNLVCPSILVRIVQNHLPVRDILQKIRNETISDSVSVSASVALSFFLTLSKTKGGVQLLHSSHVLSFLNAFLGEGDPFLTKSVHLWSLGVAIITSVIHFASSDSCYSDIVEEAVLFLTEKAEVMSYYLSAPELPINDNKRPRPNNSRITLDALTLTKQCLFFVYTLSRYKVPLSISSGLMENVIHLLAFISKRSTKLPFCPPSCKEEVRLDKCTAVIKTKCGWFGLSAEPTRFTERVAVKIYKISLLVLSILCVQAEAAVKRAEEVGFVDPVNLPELPMPEILHALQDQAIAVVTEVLSDANKSKSLDMEVERVCVLLVEILDRSLYLELCVSYLCGVRPVLGRVEDFSKEIKPMMHAIEHHKDFMAYRRSLNQIVALLYPELLYKGDLM</sequence>
<name>A0A833QYU0_9POAL</name>
<dbReference type="GO" id="GO:0017056">
    <property type="term" value="F:structural constituent of nuclear pore"/>
    <property type="evidence" value="ECO:0007669"/>
    <property type="project" value="InterPro"/>
</dbReference>
<comment type="caution">
    <text evidence="1">The sequence shown here is derived from an EMBL/GenBank/DDBJ whole genome shotgun (WGS) entry which is preliminary data.</text>
</comment>
<gene>
    <name evidence="1" type="ORF">FCM35_KLT07197</name>
</gene>
<organism evidence="1 2">
    <name type="scientific">Carex littledalei</name>
    <dbReference type="NCBI Taxonomy" id="544730"/>
    <lineage>
        <taxon>Eukaryota</taxon>
        <taxon>Viridiplantae</taxon>
        <taxon>Streptophyta</taxon>
        <taxon>Embryophyta</taxon>
        <taxon>Tracheophyta</taxon>
        <taxon>Spermatophyta</taxon>
        <taxon>Magnoliopsida</taxon>
        <taxon>Liliopsida</taxon>
        <taxon>Poales</taxon>
        <taxon>Cyperaceae</taxon>
        <taxon>Cyperoideae</taxon>
        <taxon>Cariceae</taxon>
        <taxon>Carex</taxon>
        <taxon>Carex subgen. Euthyceras</taxon>
    </lineage>
</organism>
<dbReference type="OrthoDB" id="552259at2759"/>
<dbReference type="GO" id="GO:0006606">
    <property type="term" value="P:protein import into nucleus"/>
    <property type="evidence" value="ECO:0007669"/>
    <property type="project" value="TreeGrafter"/>
</dbReference>
<dbReference type="GO" id="GO:0006405">
    <property type="term" value="P:RNA export from nucleus"/>
    <property type="evidence" value="ECO:0007669"/>
    <property type="project" value="TreeGrafter"/>
</dbReference>
<dbReference type="Proteomes" id="UP000623129">
    <property type="component" value="Unassembled WGS sequence"/>
</dbReference>
<dbReference type="Pfam" id="PF11894">
    <property type="entry name" value="Nup192"/>
    <property type="match status" value="1"/>
</dbReference>
<reference evidence="1" key="1">
    <citation type="submission" date="2020-01" db="EMBL/GenBank/DDBJ databases">
        <title>Genome sequence of Kobresia littledalei, the first chromosome-level genome in the family Cyperaceae.</title>
        <authorList>
            <person name="Qu G."/>
        </authorList>
    </citation>
    <scope>NUCLEOTIDE SEQUENCE</scope>
    <source>
        <strain evidence="1">C.B.Clarke</strain>
        <tissue evidence="1">Leaf</tissue>
    </source>
</reference>
<accession>A0A833QYU0</accession>
<evidence type="ECO:0000313" key="2">
    <source>
        <dbReference type="Proteomes" id="UP000623129"/>
    </source>
</evidence>
<protein>
    <submittedName>
        <fullName evidence="1">Nucleoporin NUP188</fullName>
    </submittedName>
</protein>
<evidence type="ECO:0000313" key="1">
    <source>
        <dbReference type="EMBL" id="KAF3327079.1"/>
    </source>
</evidence>
<dbReference type="InterPro" id="IPR044840">
    <property type="entry name" value="Nup188"/>
</dbReference>
<dbReference type="InterPro" id="IPR021827">
    <property type="entry name" value="Nup186/Nup192/Nup205"/>
</dbReference>
<dbReference type="PANTHER" id="PTHR31431">
    <property type="entry name" value="NUCLEOPORIN NUP188 HOMOLOG"/>
    <property type="match status" value="1"/>
</dbReference>
<proteinExistence type="predicted"/>
<dbReference type="GO" id="GO:0044611">
    <property type="term" value="C:nuclear pore inner ring"/>
    <property type="evidence" value="ECO:0007669"/>
    <property type="project" value="TreeGrafter"/>
</dbReference>
<dbReference type="PANTHER" id="PTHR31431:SF1">
    <property type="entry name" value="NUCLEOPORIN NUP188"/>
    <property type="match status" value="1"/>
</dbReference>